<sequence length="57" mass="5852">AAPGGRSGSRSGEGAETDPLAADRQWDLGAPSGFGFHHLPDCVVPARNHSTEAEPLV</sequence>
<feature type="non-terminal residue" evidence="2">
    <location>
        <position position="57"/>
    </location>
</feature>
<feature type="compositionally biased region" description="Low complexity" evidence="1">
    <location>
        <begin position="1"/>
        <end position="14"/>
    </location>
</feature>
<evidence type="ECO:0000256" key="1">
    <source>
        <dbReference type="SAM" id="MobiDB-lite"/>
    </source>
</evidence>
<proteinExistence type="predicted"/>
<reference evidence="2 3" key="1">
    <citation type="submission" date="2018-10" db="EMBL/GenBank/DDBJ databases">
        <authorList>
            <person name="Ekblom R."/>
            <person name="Jareborg N."/>
        </authorList>
    </citation>
    <scope>NUCLEOTIDE SEQUENCE [LARGE SCALE GENOMIC DNA]</scope>
    <source>
        <tissue evidence="2">Muscle</tissue>
    </source>
</reference>
<comment type="caution">
    <text evidence="2">The sequence shown here is derived from an EMBL/GenBank/DDBJ whole genome shotgun (WGS) entry which is preliminary data.</text>
</comment>
<dbReference type="AlphaFoldDB" id="A0A9X9LX56"/>
<protein>
    <submittedName>
        <fullName evidence="2">Uncharacterized protein</fullName>
    </submittedName>
</protein>
<name>A0A9X9LX56_GULGU</name>
<feature type="region of interest" description="Disordered" evidence="1">
    <location>
        <begin position="1"/>
        <end position="26"/>
    </location>
</feature>
<organism evidence="2 3">
    <name type="scientific">Gulo gulo</name>
    <name type="common">Wolverine</name>
    <name type="synonym">Gluton</name>
    <dbReference type="NCBI Taxonomy" id="48420"/>
    <lineage>
        <taxon>Eukaryota</taxon>
        <taxon>Metazoa</taxon>
        <taxon>Chordata</taxon>
        <taxon>Craniata</taxon>
        <taxon>Vertebrata</taxon>
        <taxon>Euteleostomi</taxon>
        <taxon>Mammalia</taxon>
        <taxon>Eutheria</taxon>
        <taxon>Laurasiatheria</taxon>
        <taxon>Carnivora</taxon>
        <taxon>Caniformia</taxon>
        <taxon>Musteloidea</taxon>
        <taxon>Mustelidae</taxon>
        <taxon>Guloninae</taxon>
        <taxon>Gulo</taxon>
    </lineage>
</organism>
<evidence type="ECO:0000313" key="3">
    <source>
        <dbReference type="Proteomes" id="UP000269945"/>
    </source>
</evidence>
<keyword evidence="3" id="KW-1185">Reference proteome</keyword>
<evidence type="ECO:0000313" key="2">
    <source>
        <dbReference type="EMBL" id="VCW98301.1"/>
    </source>
</evidence>
<dbReference type="Proteomes" id="UP000269945">
    <property type="component" value="Unassembled WGS sequence"/>
</dbReference>
<feature type="non-terminal residue" evidence="2">
    <location>
        <position position="1"/>
    </location>
</feature>
<dbReference type="EMBL" id="CYRY02025042">
    <property type="protein sequence ID" value="VCW98301.1"/>
    <property type="molecule type" value="Genomic_DNA"/>
</dbReference>
<accession>A0A9X9LX56</accession>
<gene>
    <name evidence="2" type="ORF">BN2614_LOCUS5</name>
</gene>